<accession>A0A9X9G153</accession>
<dbReference type="InterPro" id="IPR013321">
    <property type="entry name" value="Arc_rbn_hlx_hlx"/>
</dbReference>
<name>A0A9X9G153_9GAMM</name>
<evidence type="ECO:0000259" key="1">
    <source>
        <dbReference type="Pfam" id="PF03869"/>
    </source>
</evidence>
<comment type="caution">
    <text evidence="2">The sequence shown here is derived from an EMBL/GenBank/DDBJ whole genome shotgun (WGS) entry which is preliminary data.</text>
</comment>
<evidence type="ECO:0000313" key="2">
    <source>
        <dbReference type="EMBL" id="TXE25874.1"/>
    </source>
</evidence>
<dbReference type="AlphaFoldDB" id="A0A9X9G153"/>
<dbReference type="Pfam" id="PF03869">
    <property type="entry name" value="Arc"/>
    <property type="match status" value="1"/>
</dbReference>
<organism evidence="2 3">
    <name type="scientific">Serratia ureilytica</name>
    <dbReference type="NCBI Taxonomy" id="300181"/>
    <lineage>
        <taxon>Bacteria</taxon>
        <taxon>Pseudomonadati</taxon>
        <taxon>Pseudomonadota</taxon>
        <taxon>Gammaproteobacteria</taxon>
        <taxon>Enterobacterales</taxon>
        <taxon>Yersiniaceae</taxon>
        <taxon>Serratia</taxon>
    </lineage>
</organism>
<dbReference type="InterPro" id="IPR005569">
    <property type="entry name" value="Arc_DNA-bd_dom"/>
</dbReference>
<dbReference type="RefSeq" id="WP_147838948.1">
    <property type="nucleotide sequence ID" value="NZ_VOUP01000016.1"/>
</dbReference>
<protein>
    <submittedName>
        <fullName evidence="2">Arc family DNA-binding protein</fullName>
    </submittedName>
</protein>
<dbReference type="InterPro" id="IPR010985">
    <property type="entry name" value="Ribbon_hlx_hlx"/>
</dbReference>
<evidence type="ECO:0000313" key="3">
    <source>
        <dbReference type="Proteomes" id="UP000321307"/>
    </source>
</evidence>
<reference evidence="2 3" key="1">
    <citation type="submission" date="2019-07" db="EMBL/GenBank/DDBJ databases">
        <title>Serratia strains were isolated from fresh produce.</title>
        <authorList>
            <person name="Cho G.-S."/>
            <person name="Stein M."/>
            <person name="Lee W."/>
            <person name="Suh S.H."/>
            <person name="Franz C.M.A.P."/>
        </authorList>
    </citation>
    <scope>NUCLEOTIDE SEQUENCE [LARGE SCALE GENOMIC DNA]</scope>
    <source>
        <strain evidence="2 3">S17</strain>
    </source>
</reference>
<dbReference type="Proteomes" id="UP000321307">
    <property type="component" value="Unassembled WGS sequence"/>
</dbReference>
<dbReference type="SUPFAM" id="SSF47598">
    <property type="entry name" value="Ribbon-helix-helix"/>
    <property type="match status" value="1"/>
</dbReference>
<gene>
    <name evidence="2" type="ORF">FOT63_21935</name>
</gene>
<dbReference type="GO" id="GO:0006355">
    <property type="term" value="P:regulation of DNA-templated transcription"/>
    <property type="evidence" value="ECO:0007669"/>
    <property type="project" value="InterPro"/>
</dbReference>
<dbReference type="GO" id="GO:0043565">
    <property type="term" value="F:sequence-specific DNA binding"/>
    <property type="evidence" value="ECO:0007669"/>
    <property type="project" value="UniProtKB-ARBA"/>
</dbReference>
<dbReference type="Gene3D" id="1.10.1220.10">
    <property type="entry name" value="Met repressor-like"/>
    <property type="match status" value="1"/>
</dbReference>
<sequence length="94" mass="10815">MAERKYRHPQVNLRLPEELKGKIAKIAEANGRSANAEMVMAIEAWVSYHERENGENVTNVNMPMTKDEMKVLVDKVKEAVVTQLVQKYTFIPKE</sequence>
<proteinExistence type="predicted"/>
<feature type="domain" description="Arc-like DNA binding" evidence="1">
    <location>
        <begin position="8"/>
        <end position="41"/>
    </location>
</feature>
<dbReference type="EMBL" id="VOUP01000016">
    <property type="protein sequence ID" value="TXE25874.1"/>
    <property type="molecule type" value="Genomic_DNA"/>
</dbReference>
<keyword evidence="2" id="KW-0238">DNA-binding</keyword>